<evidence type="ECO:0000313" key="9">
    <source>
        <dbReference type="Proteomes" id="UP000473826"/>
    </source>
</evidence>
<feature type="binding site" evidence="6">
    <location>
        <position position="344"/>
    </location>
    <ligand>
        <name>D-dopa</name>
        <dbReference type="ChEBI" id="CHEBI:149689"/>
    </ligand>
</feature>
<evidence type="ECO:0000256" key="5">
    <source>
        <dbReference type="ARBA" id="ARBA00023002"/>
    </source>
</evidence>
<dbReference type="PIRSF" id="PIRSF000189">
    <property type="entry name" value="D-aa_oxidase"/>
    <property type="match status" value="1"/>
</dbReference>
<dbReference type="EMBL" id="QKWK01000005">
    <property type="protein sequence ID" value="TXT10782.1"/>
    <property type="molecule type" value="Genomic_DNA"/>
</dbReference>
<dbReference type="GO" id="GO:0071949">
    <property type="term" value="F:FAD binding"/>
    <property type="evidence" value="ECO:0007669"/>
    <property type="project" value="InterPro"/>
</dbReference>
<evidence type="ECO:0000256" key="3">
    <source>
        <dbReference type="ARBA" id="ARBA00022630"/>
    </source>
</evidence>
<dbReference type="AlphaFoldDB" id="A0A7D8ZAB3"/>
<dbReference type="PANTHER" id="PTHR11530">
    <property type="entry name" value="D-AMINO ACID OXIDASE"/>
    <property type="match status" value="1"/>
</dbReference>
<evidence type="ECO:0000313" key="8">
    <source>
        <dbReference type="EMBL" id="TXT10782.1"/>
    </source>
</evidence>
<dbReference type="GO" id="GO:0019478">
    <property type="term" value="P:D-amino acid catabolic process"/>
    <property type="evidence" value="ECO:0007669"/>
    <property type="project" value="TreeGrafter"/>
</dbReference>
<dbReference type="GO" id="GO:0005737">
    <property type="term" value="C:cytoplasm"/>
    <property type="evidence" value="ECO:0007669"/>
    <property type="project" value="TreeGrafter"/>
</dbReference>
<keyword evidence="5" id="KW-0560">Oxidoreductase</keyword>
<dbReference type="Gene3D" id="3.30.9.10">
    <property type="entry name" value="D-Amino Acid Oxidase, subunit A, domain 2"/>
    <property type="match status" value="1"/>
</dbReference>
<feature type="binding site" evidence="6">
    <location>
        <position position="166"/>
    </location>
    <ligand>
        <name>FAD</name>
        <dbReference type="ChEBI" id="CHEBI:57692"/>
    </ligand>
</feature>
<feature type="binding site" evidence="6">
    <location>
        <position position="245"/>
    </location>
    <ligand>
        <name>D-dopa</name>
        <dbReference type="ChEBI" id="CHEBI:149689"/>
    </ligand>
</feature>
<evidence type="ECO:0000256" key="6">
    <source>
        <dbReference type="PIRSR" id="PIRSR000189-1"/>
    </source>
</evidence>
<dbReference type="SUPFAM" id="SSF51971">
    <property type="entry name" value="Nucleotide-binding domain"/>
    <property type="match status" value="1"/>
</dbReference>
<sequence length="370" mass="39427">MPPSDPIIVLGAGVIGLTTAVRLLEAHPGANVHILADHWPSDALDAQYASTIAGAHHLSFADDGDARQRRWDMRTFDVLHDEWKAVGERTGLMALKQTEMWEGATSHLAVYEGHPDFRVLDPRTAPCSNITHMVSFTSLTIAPTVYLAALEARVRDLGAKLHRAHVPSLGALRTDPALLALYTRPPAAVFVCAGLGARHLVPAPEAAALFPTRGQVVVVRAPWMRAGFTRQVGSLGGGEGGTRTYIIPRCTGEVVLGGTMEQGDWTPYPRDETVTDILTRALQICPDIAPPYARSWPKDDQVAALRSIVVRDAVGFRPSRAGGARVALASAAGMRAVYNYGHGGAGWQSCWGCAEDAVALWAGGAGGARL</sequence>
<comment type="similarity">
    <text evidence="2">Belongs to the DAMOX/DASOX family.</text>
</comment>
<protein>
    <recommendedName>
        <fullName evidence="7">FAD dependent oxidoreductase domain-containing protein</fullName>
    </recommendedName>
</protein>
<dbReference type="InterPro" id="IPR023209">
    <property type="entry name" value="DAO"/>
</dbReference>
<dbReference type="SUPFAM" id="SSF54373">
    <property type="entry name" value="FAD-linked reductases, C-terminal domain"/>
    <property type="match status" value="1"/>
</dbReference>
<accession>A0A7D8ZAB3</accession>
<comment type="caution">
    <text evidence="8">The sequence shown here is derived from an EMBL/GenBank/DDBJ whole genome shotgun (WGS) entry which is preliminary data.</text>
</comment>
<organism evidence="8 9">
    <name type="scientific">Vanrija humicola</name>
    <name type="common">Yeast</name>
    <name type="synonym">Cryptococcus humicola</name>
    <dbReference type="NCBI Taxonomy" id="5417"/>
    <lineage>
        <taxon>Eukaryota</taxon>
        <taxon>Fungi</taxon>
        <taxon>Dikarya</taxon>
        <taxon>Basidiomycota</taxon>
        <taxon>Agaricomycotina</taxon>
        <taxon>Tremellomycetes</taxon>
        <taxon>Trichosporonales</taxon>
        <taxon>Trichosporonaceae</taxon>
        <taxon>Vanrija</taxon>
    </lineage>
</organism>
<keyword evidence="9" id="KW-1185">Reference proteome</keyword>
<dbReference type="OrthoDB" id="2015447at2759"/>
<feature type="binding site" evidence="6">
    <location>
        <position position="306"/>
    </location>
    <ligand>
        <name>D-dopa</name>
        <dbReference type="ChEBI" id="CHEBI:149689"/>
    </ligand>
</feature>
<reference evidence="8 9" key="1">
    <citation type="journal article" date="2019" name="PLoS Genet.">
        <title>Convergent evolution of linked mating-type loci in basidiomycete fungi.</title>
        <authorList>
            <person name="Sun S."/>
            <person name="Coelho M.A."/>
            <person name="Heitman J."/>
            <person name="Nowrousian M."/>
        </authorList>
    </citation>
    <scope>NUCLEOTIDE SEQUENCE [LARGE SCALE GENOMIC DNA]</scope>
    <source>
        <strain evidence="8 9">CBS 4282</strain>
    </source>
</reference>
<dbReference type="GO" id="GO:0003884">
    <property type="term" value="F:D-amino-acid oxidase activity"/>
    <property type="evidence" value="ECO:0007669"/>
    <property type="project" value="InterPro"/>
</dbReference>
<keyword evidence="4 6" id="KW-0274">FAD</keyword>
<evidence type="ECO:0000259" key="7">
    <source>
        <dbReference type="Pfam" id="PF01266"/>
    </source>
</evidence>
<dbReference type="InterPro" id="IPR006076">
    <property type="entry name" value="FAD-dep_OxRdtase"/>
</dbReference>
<keyword evidence="3" id="KW-0285">Flavoprotein</keyword>
<evidence type="ECO:0000256" key="4">
    <source>
        <dbReference type="ARBA" id="ARBA00022827"/>
    </source>
</evidence>
<evidence type="ECO:0000256" key="1">
    <source>
        <dbReference type="ARBA" id="ARBA00001974"/>
    </source>
</evidence>
<name>A0A7D8ZAB3_VANHU</name>
<dbReference type="Pfam" id="PF01266">
    <property type="entry name" value="DAO"/>
    <property type="match status" value="1"/>
</dbReference>
<dbReference type="Gene3D" id="3.40.50.720">
    <property type="entry name" value="NAD(P)-binding Rossmann-like Domain"/>
    <property type="match status" value="1"/>
</dbReference>
<dbReference type="Proteomes" id="UP000473826">
    <property type="component" value="Unassembled WGS sequence"/>
</dbReference>
<comment type="cofactor">
    <cofactor evidence="1 6">
        <name>FAD</name>
        <dbReference type="ChEBI" id="CHEBI:57692"/>
    </cofactor>
</comment>
<evidence type="ECO:0000256" key="2">
    <source>
        <dbReference type="ARBA" id="ARBA00006730"/>
    </source>
</evidence>
<proteinExistence type="inferred from homology"/>
<dbReference type="PANTHER" id="PTHR11530:SF11">
    <property type="entry name" value="D-ASPARTATE OXIDASE"/>
    <property type="match status" value="1"/>
</dbReference>
<feature type="domain" description="FAD dependent oxidoreductase" evidence="7">
    <location>
        <begin position="7"/>
        <end position="358"/>
    </location>
</feature>
<gene>
    <name evidence="8" type="ORF">VHUM_02287</name>
</gene>